<dbReference type="OMA" id="CTAFIVE"/>
<dbReference type="AlphaFoldDB" id="A0A3Q3A8A6"/>
<dbReference type="PANTHER" id="PTHR24023">
    <property type="entry name" value="COLLAGEN ALPHA"/>
    <property type="match status" value="1"/>
</dbReference>
<evidence type="ECO:0000313" key="5">
    <source>
        <dbReference type="Ensembl" id="ENSKMAP00000012145.1"/>
    </source>
</evidence>
<dbReference type="InterPro" id="IPR050149">
    <property type="entry name" value="Collagen_superfamily"/>
</dbReference>
<keyword evidence="4" id="KW-0812">Transmembrane</keyword>
<feature type="region of interest" description="Disordered" evidence="3">
    <location>
        <begin position="46"/>
        <end position="100"/>
    </location>
</feature>
<dbReference type="GeneTree" id="ENSGT00940000178300"/>
<keyword evidence="2" id="KW-0272">Extracellular matrix</keyword>
<dbReference type="Pfam" id="PF01391">
    <property type="entry name" value="Collagen"/>
    <property type="match status" value="1"/>
</dbReference>
<evidence type="ECO:0000256" key="2">
    <source>
        <dbReference type="ARBA" id="ARBA00022530"/>
    </source>
</evidence>
<name>A0A3Q3A8A6_KRYMA</name>
<evidence type="ECO:0000313" key="6">
    <source>
        <dbReference type="Proteomes" id="UP000264800"/>
    </source>
</evidence>
<accession>A0A3Q3A8A6</accession>
<proteinExistence type="predicted"/>
<dbReference type="PANTHER" id="PTHR24023:SF1082">
    <property type="entry name" value="COLLAGEN TRIPLE HELIX REPEAT"/>
    <property type="match status" value="1"/>
</dbReference>
<reference evidence="5" key="1">
    <citation type="submission" date="2025-08" db="UniProtKB">
        <authorList>
            <consortium name="Ensembl"/>
        </authorList>
    </citation>
    <scope>IDENTIFICATION</scope>
</reference>
<sequence>LGSDRGVIVFMFLWFLLNFPGIHCVLFFLSHCFCFCLQGEDGFPGAKGEMGAKGDNGDNGLPGIRGEDGPEGPKGQLGPQGEPGPAGISGEKNPEPVITI</sequence>
<dbReference type="STRING" id="37003.ENSKMAP00000012145"/>
<evidence type="ECO:0000256" key="4">
    <source>
        <dbReference type="SAM" id="Phobius"/>
    </source>
</evidence>
<feature type="transmembrane region" description="Helical" evidence="4">
    <location>
        <begin position="7"/>
        <end position="29"/>
    </location>
</feature>
<keyword evidence="4" id="KW-1133">Transmembrane helix</keyword>
<keyword evidence="4" id="KW-0472">Membrane</keyword>
<evidence type="ECO:0000256" key="1">
    <source>
        <dbReference type="ARBA" id="ARBA00004498"/>
    </source>
</evidence>
<dbReference type="GO" id="GO:0005615">
    <property type="term" value="C:extracellular space"/>
    <property type="evidence" value="ECO:0007669"/>
    <property type="project" value="TreeGrafter"/>
</dbReference>
<reference evidence="5" key="2">
    <citation type="submission" date="2025-09" db="UniProtKB">
        <authorList>
            <consortium name="Ensembl"/>
        </authorList>
    </citation>
    <scope>IDENTIFICATION</scope>
</reference>
<dbReference type="GO" id="GO:0031012">
    <property type="term" value="C:extracellular matrix"/>
    <property type="evidence" value="ECO:0007669"/>
    <property type="project" value="TreeGrafter"/>
</dbReference>
<evidence type="ECO:0000256" key="3">
    <source>
        <dbReference type="SAM" id="MobiDB-lite"/>
    </source>
</evidence>
<protein>
    <submittedName>
        <fullName evidence="5">Uncharacterized protein</fullName>
    </submittedName>
</protein>
<dbReference type="Ensembl" id="ENSKMAT00000012329.1">
    <property type="protein sequence ID" value="ENSKMAP00000012145.1"/>
    <property type="gene ID" value="ENSKMAG00000009130.1"/>
</dbReference>
<keyword evidence="6" id="KW-1185">Reference proteome</keyword>
<dbReference type="Proteomes" id="UP000264800">
    <property type="component" value="Unplaced"/>
</dbReference>
<keyword evidence="2" id="KW-0964">Secreted</keyword>
<comment type="subcellular location">
    <subcellularLocation>
        <location evidence="1">Secreted</location>
        <location evidence="1">Extracellular space</location>
        <location evidence="1">Extracellular matrix</location>
    </subcellularLocation>
</comment>
<organism evidence="5 6">
    <name type="scientific">Kryptolebias marmoratus</name>
    <name type="common">Mangrove killifish</name>
    <name type="synonym">Rivulus marmoratus</name>
    <dbReference type="NCBI Taxonomy" id="37003"/>
    <lineage>
        <taxon>Eukaryota</taxon>
        <taxon>Metazoa</taxon>
        <taxon>Chordata</taxon>
        <taxon>Craniata</taxon>
        <taxon>Vertebrata</taxon>
        <taxon>Euteleostomi</taxon>
        <taxon>Actinopterygii</taxon>
        <taxon>Neopterygii</taxon>
        <taxon>Teleostei</taxon>
        <taxon>Neoteleostei</taxon>
        <taxon>Acanthomorphata</taxon>
        <taxon>Ovalentaria</taxon>
        <taxon>Atherinomorphae</taxon>
        <taxon>Cyprinodontiformes</taxon>
        <taxon>Rivulidae</taxon>
        <taxon>Kryptolebias</taxon>
    </lineage>
</organism>
<dbReference type="InterPro" id="IPR008160">
    <property type="entry name" value="Collagen"/>
</dbReference>